<dbReference type="RefSeq" id="WP_344518398.1">
    <property type="nucleotide sequence ID" value="NZ_BAAAUG010000009.1"/>
</dbReference>
<dbReference type="Proteomes" id="UP001501637">
    <property type="component" value="Unassembled WGS sequence"/>
</dbReference>
<accession>A0ABP6M5V2</accession>
<keyword evidence="2" id="KW-1185">Reference proteome</keyword>
<protein>
    <submittedName>
        <fullName evidence="1">Uncharacterized protein</fullName>
    </submittedName>
</protein>
<sequence>MLHAHRHGGRGGELNVCLWPEEQAREPPGAHERVAYGRYVVLVLLVLYQKSLTE</sequence>
<reference evidence="2" key="1">
    <citation type="journal article" date="2019" name="Int. J. Syst. Evol. Microbiol.">
        <title>The Global Catalogue of Microorganisms (GCM) 10K type strain sequencing project: providing services to taxonomists for standard genome sequencing and annotation.</title>
        <authorList>
            <consortium name="The Broad Institute Genomics Platform"/>
            <consortium name="The Broad Institute Genome Sequencing Center for Infectious Disease"/>
            <person name="Wu L."/>
            <person name="Ma J."/>
        </authorList>
    </citation>
    <scope>NUCLEOTIDE SEQUENCE [LARGE SCALE GENOMIC DNA]</scope>
    <source>
        <strain evidence="2">JCM 9092</strain>
    </source>
</reference>
<evidence type="ECO:0000313" key="2">
    <source>
        <dbReference type="Proteomes" id="UP001501637"/>
    </source>
</evidence>
<name>A0ABP6M5V2_9ACTN</name>
<organism evidence="1 2">
    <name type="scientific">Streptomyces rectiviolaceus</name>
    <dbReference type="NCBI Taxonomy" id="332591"/>
    <lineage>
        <taxon>Bacteria</taxon>
        <taxon>Bacillati</taxon>
        <taxon>Actinomycetota</taxon>
        <taxon>Actinomycetes</taxon>
        <taxon>Kitasatosporales</taxon>
        <taxon>Streptomycetaceae</taxon>
        <taxon>Streptomyces</taxon>
    </lineage>
</organism>
<dbReference type="EMBL" id="BAAAUG010000009">
    <property type="protein sequence ID" value="GAA3081732.1"/>
    <property type="molecule type" value="Genomic_DNA"/>
</dbReference>
<proteinExistence type="predicted"/>
<evidence type="ECO:0000313" key="1">
    <source>
        <dbReference type="EMBL" id="GAA3081732.1"/>
    </source>
</evidence>
<gene>
    <name evidence="1" type="ORF">GCM10010449_02140</name>
</gene>
<comment type="caution">
    <text evidence="1">The sequence shown here is derived from an EMBL/GenBank/DDBJ whole genome shotgun (WGS) entry which is preliminary data.</text>
</comment>